<evidence type="ECO:0000313" key="6">
    <source>
        <dbReference type="Proteomes" id="UP000234483"/>
    </source>
</evidence>
<sequence length="238" mass="25866">MQRFVAYYRVSTKRQGESGLGLDAQRDAVRAYVAGRAVVAEFEEVESGKKADRPALEAALRACRLHGAILVIAKLDRLSRSVTFISKLMDEGVQFVACDLPHANALTVGIMASVAQFEREMISTRTRQALAAAKARGVVLGGRRGDHRIEDHATVGRMRSTRVRSERATSAAGDVMAVVEDIRGGGERSLQALADELNARKIFAPRGGLWSAGQVRRTVLRAQTVSPVDQKECLHQAS</sequence>
<accession>A0A2N5D371</accession>
<dbReference type="PROSITE" id="PS51736">
    <property type="entry name" value="RECOMBINASES_3"/>
    <property type="match status" value="1"/>
</dbReference>
<keyword evidence="7" id="KW-1185">Reference proteome</keyword>
<dbReference type="Pfam" id="PF00239">
    <property type="entry name" value="Resolvase"/>
    <property type="match status" value="1"/>
</dbReference>
<feature type="domain" description="Resolvase/invertase-type recombinase catalytic" evidence="3">
    <location>
        <begin position="3"/>
        <end position="137"/>
    </location>
</feature>
<dbReference type="InterPro" id="IPR036162">
    <property type="entry name" value="Resolvase-like_N_sf"/>
</dbReference>
<dbReference type="Gene3D" id="3.40.50.1390">
    <property type="entry name" value="Resolvase, N-terminal catalytic domain"/>
    <property type="match status" value="1"/>
</dbReference>
<evidence type="ECO:0000256" key="2">
    <source>
        <dbReference type="ARBA" id="ARBA00023172"/>
    </source>
</evidence>
<gene>
    <name evidence="4" type="ORF">C1707_23430</name>
    <name evidence="5" type="ORF">CFHF_02075</name>
</gene>
<dbReference type="RefSeq" id="WP_101711376.1">
    <property type="nucleotide sequence ID" value="NZ_CP026100.1"/>
</dbReference>
<dbReference type="KEGG" id="cfh:C1707_23430"/>
<dbReference type="EMBL" id="PJRQ01000006">
    <property type="protein sequence ID" value="PLR20538.1"/>
    <property type="molecule type" value="Genomic_DNA"/>
</dbReference>
<dbReference type="PANTHER" id="PTHR30461">
    <property type="entry name" value="DNA-INVERTASE FROM LAMBDOID PROPHAGE"/>
    <property type="match status" value="1"/>
</dbReference>
<dbReference type="AlphaFoldDB" id="A0A2N5D371"/>
<evidence type="ECO:0000313" key="7">
    <source>
        <dbReference type="Proteomes" id="UP000281192"/>
    </source>
</evidence>
<evidence type="ECO:0000256" key="1">
    <source>
        <dbReference type="ARBA" id="ARBA00023125"/>
    </source>
</evidence>
<evidence type="ECO:0000259" key="3">
    <source>
        <dbReference type="PROSITE" id="PS51736"/>
    </source>
</evidence>
<dbReference type="GO" id="GO:0000150">
    <property type="term" value="F:DNA strand exchange activity"/>
    <property type="evidence" value="ECO:0007669"/>
    <property type="project" value="InterPro"/>
</dbReference>
<keyword evidence="1" id="KW-0238">DNA-binding</keyword>
<proteinExistence type="predicted"/>
<dbReference type="EMBL" id="CP026100">
    <property type="protein sequence ID" value="AYV48970.1"/>
    <property type="molecule type" value="Genomic_DNA"/>
</dbReference>
<protein>
    <submittedName>
        <fullName evidence="5">Resolvase</fullName>
    </submittedName>
</protein>
<evidence type="ECO:0000313" key="4">
    <source>
        <dbReference type="EMBL" id="AYV48970.1"/>
    </source>
</evidence>
<organism evidence="5 6">
    <name type="scientific">Caulobacter flavus</name>
    <dbReference type="NCBI Taxonomy" id="1679497"/>
    <lineage>
        <taxon>Bacteria</taxon>
        <taxon>Pseudomonadati</taxon>
        <taxon>Pseudomonadota</taxon>
        <taxon>Alphaproteobacteria</taxon>
        <taxon>Caulobacterales</taxon>
        <taxon>Caulobacteraceae</taxon>
        <taxon>Caulobacter</taxon>
    </lineage>
</organism>
<dbReference type="Proteomes" id="UP000234483">
    <property type="component" value="Unassembled WGS sequence"/>
</dbReference>
<evidence type="ECO:0000313" key="5">
    <source>
        <dbReference type="EMBL" id="PLR20538.1"/>
    </source>
</evidence>
<dbReference type="InterPro" id="IPR050639">
    <property type="entry name" value="SSR_resolvase"/>
</dbReference>
<name>A0A2N5D371_9CAUL</name>
<reference evidence="4 7" key="2">
    <citation type="submission" date="2018-01" db="EMBL/GenBank/DDBJ databases">
        <title>Complete genome sequence of Caulobacter flavus RHGG3.</title>
        <authorList>
            <person name="Yang E."/>
        </authorList>
    </citation>
    <scope>NUCLEOTIDE SEQUENCE [LARGE SCALE GENOMIC DNA]</scope>
    <source>
        <strain evidence="4 7">RHGG3</strain>
    </source>
</reference>
<dbReference type="OrthoDB" id="2290206at2"/>
<keyword evidence="2" id="KW-0233">DNA recombination</keyword>
<reference evidence="5 6" key="1">
    <citation type="submission" date="2017-12" db="EMBL/GenBank/DDBJ databases">
        <title>The genome sequence of Caulobacter flavus CGMCC1 15093.</title>
        <authorList>
            <person name="Gao J."/>
            <person name="Mao X."/>
            <person name="Sun J."/>
        </authorList>
    </citation>
    <scope>NUCLEOTIDE SEQUENCE [LARGE SCALE GENOMIC DNA]</scope>
    <source>
        <strain evidence="5 6">CGMCC1 15093</strain>
    </source>
</reference>
<dbReference type="CDD" id="cd03768">
    <property type="entry name" value="SR_ResInv"/>
    <property type="match status" value="1"/>
</dbReference>
<dbReference type="GO" id="GO:0003677">
    <property type="term" value="F:DNA binding"/>
    <property type="evidence" value="ECO:0007669"/>
    <property type="project" value="UniProtKB-KW"/>
</dbReference>
<dbReference type="SMART" id="SM00857">
    <property type="entry name" value="Resolvase"/>
    <property type="match status" value="1"/>
</dbReference>
<dbReference type="InterPro" id="IPR006119">
    <property type="entry name" value="Resolv_N"/>
</dbReference>
<dbReference type="PANTHER" id="PTHR30461:SF2">
    <property type="entry name" value="SERINE RECOMBINASE PINE-RELATED"/>
    <property type="match status" value="1"/>
</dbReference>
<dbReference type="Proteomes" id="UP000281192">
    <property type="component" value="Chromosome"/>
</dbReference>
<dbReference type="SUPFAM" id="SSF53041">
    <property type="entry name" value="Resolvase-like"/>
    <property type="match status" value="1"/>
</dbReference>